<dbReference type="Pfam" id="PF05724">
    <property type="entry name" value="TPMT"/>
    <property type="match status" value="1"/>
</dbReference>
<dbReference type="PANTHER" id="PTHR10259">
    <property type="entry name" value="THIOPURINE S-METHYLTRANSFERASE"/>
    <property type="match status" value="1"/>
</dbReference>
<comment type="subcellular location">
    <subcellularLocation>
        <location evidence="2 9">Cytoplasm</location>
    </subcellularLocation>
</comment>
<dbReference type="FunFam" id="3.40.50.150:FF:000101">
    <property type="entry name" value="Thiopurine S-methyltransferase"/>
    <property type="match status" value="1"/>
</dbReference>
<dbReference type="RefSeq" id="WP_109824397.1">
    <property type="nucleotide sequence ID" value="NZ_QGKL01000039.1"/>
</dbReference>
<evidence type="ECO:0000256" key="5">
    <source>
        <dbReference type="ARBA" id="ARBA00022490"/>
    </source>
</evidence>
<dbReference type="OrthoDB" id="9778208at2"/>
<dbReference type="GO" id="GO:0010038">
    <property type="term" value="P:response to metal ion"/>
    <property type="evidence" value="ECO:0007669"/>
    <property type="project" value="InterPro"/>
</dbReference>
<dbReference type="GO" id="GO:0005737">
    <property type="term" value="C:cytoplasm"/>
    <property type="evidence" value="ECO:0007669"/>
    <property type="project" value="UniProtKB-SubCell"/>
</dbReference>
<dbReference type="InterPro" id="IPR008854">
    <property type="entry name" value="TPMT"/>
</dbReference>
<comment type="catalytic activity">
    <reaction evidence="1 9">
        <text>S-adenosyl-L-methionine + a thiopurine = S-adenosyl-L-homocysteine + a thiopurine S-methylether.</text>
        <dbReference type="EC" id="2.1.1.67"/>
    </reaction>
</comment>
<feature type="binding site" evidence="9">
    <location>
        <position position="123"/>
    </location>
    <ligand>
        <name>S-adenosyl-L-methionine</name>
        <dbReference type="ChEBI" id="CHEBI:59789"/>
    </ligand>
</feature>
<dbReference type="InterPro" id="IPR022474">
    <property type="entry name" value="Thiopur_S-MeTfrase_Se/Te_detox"/>
</dbReference>
<evidence type="ECO:0000313" key="11">
    <source>
        <dbReference type="Proteomes" id="UP000245506"/>
    </source>
</evidence>
<keyword evidence="8 9" id="KW-0949">S-adenosyl-L-methionine</keyword>
<sequence length="213" mass="24274">MEFNHWHDRWEQNQIGFHEGQPNVLLVEYFSALALDKGSRIMLPLCGKTVDIHWLLEQGYQVVGIELSEIAVKQLFEDLATTPTITEVGALKRYEATNVVIYVGDFFELTEEALGAVDLVYDRAALVALTEPQRKRYTAHLRQITQNAPQLVICYEYDQSIVAGPPHSISAEEMRQHYAEYFELKHLAEVPVEGGLKGTCPSTEHVWYLEPIN</sequence>
<evidence type="ECO:0000256" key="1">
    <source>
        <dbReference type="ARBA" id="ARBA00000903"/>
    </source>
</evidence>
<dbReference type="HAMAP" id="MF_00812">
    <property type="entry name" value="Thiopur_methtran"/>
    <property type="match status" value="1"/>
</dbReference>
<feature type="binding site" evidence="9">
    <location>
        <position position="45"/>
    </location>
    <ligand>
        <name>S-adenosyl-L-methionine</name>
        <dbReference type="ChEBI" id="CHEBI:59789"/>
    </ligand>
</feature>
<evidence type="ECO:0000256" key="8">
    <source>
        <dbReference type="ARBA" id="ARBA00022691"/>
    </source>
</evidence>
<comment type="similarity">
    <text evidence="3 9">Belongs to the class I-like SAM-binding methyltransferase superfamily. TPMT family.</text>
</comment>
<dbReference type="GO" id="GO:0032259">
    <property type="term" value="P:methylation"/>
    <property type="evidence" value="ECO:0007669"/>
    <property type="project" value="UniProtKB-KW"/>
</dbReference>
<feature type="binding site" evidence="9">
    <location>
        <position position="10"/>
    </location>
    <ligand>
        <name>S-adenosyl-L-methionine</name>
        <dbReference type="ChEBI" id="CHEBI:59789"/>
    </ligand>
</feature>
<dbReference type="NCBIfam" id="TIGR03840">
    <property type="entry name" value="TMPT_Se_Te"/>
    <property type="match status" value="1"/>
</dbReference>
<dbReference type="InterPro" id="IPR025835">
    <property type="entry name" value="Thiopurine_S-MeTrfase"/>
</dbReference>
<evidence type="ECO:0000256" key="3">
    <source>
        <dbReference type="ARBA" id="ARBA00008145"/>
    </source>
</evidence>
<evidence type="ECO:0000313" key="10">
    <source>
        <dbReference type="EMBL" id="PWQ94720.1"/>
    </source>
</evidence>
<dbReference type="GO" id="GO:0008119">
    <property type="term" value="F:thiopurine S-methyltransferase activity"/>
    <property type="evidence" value="ECO:0007669"/>
    <property type="project" value="UniProtKB-UniRule"/>
</dbReference>
<proteinExistence type="inferred from homology"/>
<keyword evidence="7 9" id="KW-0808">Transferase</keyword>
<dbReference type="PROSITE" id="PS51585">
    <property type="entry name" value="SAM_MT_TPMT"/>
    <property type="match status" value="1"/>
</dbReference>
<name>A0A317CEJ2_9GAMM</name>
<organism evidence="10 11">
    <name type="scientific">Leucothrix arctica</name>
    <dbReference type="NCBI Taxonomy" id="1481894"/>
    <lineage>
        <taxon>Bacteria</taxon>
        <taxon>Pseudomonadati</taxon>
        <taxon>Pseudomonadota</taxon>
        <taxon>Gammaproteobacteria</taxon>
        <taxon>Thiotrichales</taxon>
        <taxon>Thiotrichaceae</taxon>
        <taxon>Leucothrix</taxon>
    </lineage>
</organism>
<dbReference type="PIRSF" id="PIRSF023956">
    <property type="entry name" value="Thiopurine_S-methyltransferase"/>
    <property type="match status" value="1"/>
</dbReference>
<protein>
    <recommendedName>
        <fullName evidence="4 9">Thiopurine S-methyltransferase</fullName>
        <ecNumber evidence="4 9">2.1.1.67</ecNumber>
    </recommendedName>
    <alternativeName>
        <fullName evidence="9">Thiopurine methyltransferase</fullName>
    </alternativeName>
</protein>
<dbReference type="CDD" id="cd02440">
    <property type="entry name" value="AdoMet_MTases"/>
    <property type="match status" value="1"/>
</dbReference>
<dbReference type="AlphaFoldDB" id="A0A317CEJ2"/>
<dbReference type="PANTHER" id="PTHR10259:SF11">
    <property type="entry name" value="THIOPURINE S-METHYLTRANSFERASE"/>
    <property type="match status" value="1"/>
</dbReference>
<evidence type="ECO:0000256" key="7">
    <source>
        <dbReference type="ARBA" id="ARBA00022679"/>
    </source>
</evidence>
<gene>
    <name evidence="10" type="primary">tmpT</name>
    <name evidence="9" type="synonym">tpm</name>
    <name evidence="10" type="ORF">DKT75_15650</name>
</gene>
<keyword evidence="5 9" id="KW-0963">Cytoplasm</keyword>
<keyword evidence="11" id="KW-1185">Reference proteome</keyword>
<accession>A0A317CEJ2</accession>
<keyword evidence="6 9" id="KW-0489">Methyltransferase</keyword>
<evidence type="ECO:0000256" key="9">
    <source>
        <dbReference type="HAMAP-Rule" id="MF_00812"/>
    </source>
</evidence>
<dbReference type="EMBL" id="QGKL01000039">
    <property type="protein sequence ID" value="PWQ94720.1"/>
    <property type="molecule type" value="Genomic_DNA"/>
</dbReference>
<evidence type="ECO:0000256" key="2">
    <source>
        <dbReference type="ARBA" id="ARBA00004496"/>
    </source>
</evidence>
<dbReference type="SUPFAM" id="SSF53335">
    <property type="entry name" value="S-adenosyl-L-methionine-dependent methyltransferases"/>
    <property type="match status" value="1"/>
</dbReference>
<dbReference type="Proteomes" id="UP000245506">
    <property type="component" value="Unassembled WGS sequence"/>
</dbReference>
<feature type="binding site" evidence="9">
    <location>
        <position position="66"/>
    </location>
    <ligand>
        <name>S-adenosyl-L-methionine</name>
        <dbReference type="ChEBI" id="CHEBI:59789"/>
    </ligand>
</feature>
<reference evidence="10 11" key="1">
    <citation type="submission" date="2018-05" db="EMBL/GenBank/DDBJ databases">
        <title>Leucothrix arctica sp. nov., isolated from Arctic seawater.</title>
        <authorList>
            <person name="Choi A."/>
            <person name="Baek K."/>
        </authorList>
    </citation>
    <scope>NUCLEOTIDE SEQUENCE [LARGE SCALE GENOMIC DNA]</scope>
    <source>
        <strain evidence="10 11">IMCC9719</strain>
    </source>
</reference>
<evidence type="ECO:0000256" key="4">
    <source>
        <dbReference type="ARBA" id="ARBA00011905"/>
    </source>
</evidence>
<dbReference type="InterPro" id="IPR029063">
    <property type="entry name" value="SAM-dependent_MTases_sf"/>
</dbReference>
<comment type="caution">
    <text evidence="10">The sequence shown here is derived from an EMBL/GenBank/DDBJ whole genome shotgun (WGS) entry which is preliminary data.</text>
</comment>
<evidence type="ECO:0000256" key="6">
    <source>
        <dbReference type="ARBA" id="ARBA00022603"/>
    </source>
</evidence>
<dbReference type="Gene3D" id="3.40.50.150">
    <property type="entry name" value="Vaccinia Virus protein VP39"/>
    <property type="match status" value="1"/>
</dbReference>
<dbReference type="EC" id="2.1.1.67" evidence="4 9"/>